<feature type="compositionally biased region" description="Basic residues" evidence="6">
    <location>
        <begin position="134"/>
        <end position="143"/>
    </location>
</feature>
<dbReference type="PANTHER" id="PTHR46600">
    <property type="entry name" value="THAP DOMAIN-CONTAINING"/>
    <property type="match status" value="1"/>
</dbReference>
<keyword evidence="2 5" id="KW-0863">Zinc-finger</keyword>
<feature type="domain" description="THAP-type" evidence="7">
    <location>
        <begin position="1"/>
        <end position="91"/>
    </location>
</feature>
<name>A0A2G8JMX5_STIJA</name>
<dbReference type="Gene3D" id="6.20.210.20">
    <property type="entry name" value="THAP domain"/>
    <property type="match status" value="1"/>
</dbReference>
<evidence type="ECO:0000313" key="9">
    <source>
        <dbReference type="Proteomes" id="UP000230750"/>
    </source>
</evidence>
<dbReference type="EMBL" id="MRZV01001553">
    <property type="protein sequence ID" value="PIK37131.1"/>
    <property type="molecule type" value="Genomic_DNA"/>
</dbReference>
<evidence type="ECO:0000256" key="6">
    <source>
        <dbReference type="SAM" id="MobiDB-lite"/>
    </source>
</evidence>
<dbReference type="InterPro" id="IPR006612">
    <property type="entry name" value="THAP_Znf"/>
</dbReference>
<dbReference type="InterPro" id="IPR038441">
    <property type="entry name" value="THAP_Znf_sf"/>
</dbReference>
<feature type="compositionally biased region" description="Low complexity" evidence="6">
    <location>
        <begin position="118"/>
        <end position="129"/>
    </location>
</feature>
<dbReference type="GO" id="GO:0043565">
    <property type="term" value="F:sequence-specific DNA binding"/>
    <property type="evidence" value="ECO:0007669"/>
    <property type="project" value="InterPro"/>
</dbReference>
<evidence type="ECO:0000256" key="5">
    <source>
        <dbReference type="PROSITE-ProRule" id="PRU00309"/>
    </source>
</evidence>
<protein>
    <recommendedName>
        <fullName evidence="7">THAP-type domain-containing protein</fullName>
    </recommendedName>
</protein>
<dbReference type="Proteomes" id="UP000230750">
    <property type="component" value="Unassembled WGS sequence"/>
</dbReference>
<dbReference type="PANTHER" id="PTHR46600:SF11">
    <property type="entry name" value="THAP DOMAIN-CONTAINING PROTEIN 10"/>
    <property type="match status" value="1"/>
</dbReference>
<dbReference type="SUPFAM" id="SSF57716">
    <property type="entry name" value="Glucocorticoid receptor-like (DNA-binding domain)"/>
    <property type="match status" value="1"/>
</dbReference>
<dbReference type="AlphaFoldDB" id="A0A2G8JMX5"/>
<organism evidence="8 9">
    <name type="scientific">Stichopus japonicus</name>
    <name type="common">Sea cucumber</name>
    <dbReference type="NCBI Taxonomy" id="307972"/>
    <lineage>
        <taxon>Eukaryota</taxon>
        <taxon>Metazoa</taxon>
        <taxon>Echinodermata</taxon>
        <taxon>Eleutherozoa</taxon>
        <taxon>Echinozoa</taxon>
        <taxon>Holothuroidea</taxon>
        <taxon>Aspidochirotacea</taxon>
        <taxon>Aspidochirotida</taxon>
        <taxon>Stichopodidae</taxon>
        <taxon>Apostichopus</taxon>
    </lineage>
</organism>
<dbReference type="GO" id="GO:0008270">
    <property type="term" value="F:zinc ion binding"/>
    <property type="evidence" value="ECO:0007669"/>
    <property type="project" value="UniProtKB-KW"/>
</dbReference>
<evidence type="ECO:0000313" key="8">
    <source>
        <dbReference type="EMBL" id="PIK37131.1"/>
    </source>
</evidence>
<keyword evidence="1" id="KW-0479">Metal-binding</keyword>
<dbReference type="PROSITE" id="PS50950">
    <property type="entry name" value="ZF_THAP"/>
    <property type="match status" value="1"/>
</dbReference>
<keyword evidence="4 5" id="KW-0238">DNA-binding</keyword>
<evidence type="ECO:0000256" key="3">
    <source>
        <dbReference type="ARBA" id="ARBA00022833"/>
    </source>
</evidence>
<dbReference type="Pfam" id="PF05485">
    <property type="entry name" value="THAP"/>
    <property type="match status" value="1"/>
</dbReference>
<evidence type="ECO:0000256" key="2">
    <source>
        <dbReference type="ARBA" id="ARBA00022771"/>
    </source>
</evidence>
<reference evidence="8 9" key="1">
    <citation type="journal article" date="2017" name="PLoS Biol.">
        <title>The sea cucumber genome provides insights into morphological evolution and visceral regeneration.</title>
        <authorList>
            <person name="Zhang X."/>
            <person name="Sun L."/>
            <person name="Yuan J."/>
            <person name="Sun Y."/>
            <person name="Gao Y."/>
            <person name="Zhang L."/>
            <person name="Li S."/>
            <person name="Dai H."/>
            <person name="Hamel J.F."/>
            <person name="Liu C."/>
            <person name="Yu Y."/>
            <person name="Liu S."/>
            <person name="Lin W."/>
            <person name="Guo K."/>
            <person name="Jin S."/>
            <person name="Xu P."/>
            <person name="Storey K.B."/>
            <person name="Huan P."/>
            <person name="Zhang T."/>
            <person name="Zhou Y."/>
            <person name="Zhang J."/>
            <person name="Lin C."/>
            <person name="Li X."/>
            <person name="Xing L."/>
            <person name="Huo D."/>
            <person name="Sun M."/>
            <person name="Wang L."/>
            <person name="Mercier A."/>
            <person name="Li F."/>
            <person name="Yang H."/>
            <person name="Xiang J."/>
        </authorList>
    </citation>
    <scope>NUCLEOTIDE SEQUENCE [LARGE SCALE GENOMIC DNA]</scope>
    <source>
        <strain evidence="8">Shaxun</strain>
        <tissue evidence="8">Muscle</tissue>
    </source>
</reference>
<accession>A0A2G8JMX5</accession>
<feature type="region of interest" description="Disordered" evidence="6">
    <location>
        <begin position="85"/>
        <end position="143"/>
    </location>
</feature>
<dbReference type="InterPro" id="IPR026516">
    <property type="entry name" value="THAP1/10"/>
</dbReference>
<comment type="caution">
    <text evidence="8">The sequence shown here is derived from an EMBL/GenBank/DDBJ whole genome shotgun (WGS) entry which is preliminary data.</text>
</comment>
<evidence type="ECO:0000256" key="1">
    <source>
        <dbReference type="ARBA" id="ARBA00022723"/>
    </source>
</evidence>
<dbReference type="OrthoDB" id="6144846at2759"/>
<gene>
    <name evidence="8" type="ORF">BSL78_26037</name>
</gene>
<keyword evidence="9" id="KW-1185">Reference proteome</keyword>
<dbReference type="SMART" id="SM00980">
    <property type="entry name" value="THAP"/>
    <property type="match status" value="1"/>
</dbReference>
<sequence length="143" mass="16294">MPVRCVVEGCSNVITKAISLHRWPKNDKTRRLWTKFVQNTRFDFTGPSQYSSVCSEHFTEAVYDPSFLLKEEMGLKGRHKRVLPDKYPTLKTPKIRSGEQETSSGLLSGDPLEEAVPSTSTRSFTTSTSVRPALNRKRRRVFS</sequence>
<evidence type="ECO:0000259" key="7">
    <source>
        <dbReference type="PROSITE" id="PS50950"/>
    </source>
</evidence>
<evidence type="ECO:0000256" key="4">
    <source>
        <dbReference type="ARBA" id="ARBA00023125"/>
    </source>
</evidence>
<keyword evidence="3" id="KW-0862">Zinc</keyword>
<proteinExistence type="predicted"/>